<protein>
    <submittedName>
        <fullName evidence="5">Uncharacterized protein</fullName>
    </submittedName>
</protein>
<keyword evidence="4" id="KW-0472">Membrane</keyword>
<keyword evidence="6" id="KW-1185">Reference proteome</keyword>
<reference evidence="6" key="1">
    <citation type="submission" date="2024-06" db="EMBL/GenBank/DDBJ databases">
        <title>Multi-omics analyses provide insights into the biosynthesis of the anticancer antibiotic pleurotin in Hohenbuehelia grisea.</title>
        <authorList>
            <person name="Weaver J.A."/>
            <person name="Alberti F."/>
        </authorList>
    </citation>
    <scope>NUCLEOTIDE SEQUENCE [LARGE SCALE GENOMIC DNA]</scope>
    <source>
        <strain evidence="6">T-177</strain>
    </source>
</reference>
<comment type="caution">
    <text evidence="5">The sequence shown here is derived from an EMBL/GenBank/DDBJ whole genome shotgun (WGS) entry which is preliminary data.</text>
</comment>
<evidence type="ECO:0000256" key="3">
    <source>
        <dbReference type="ARBA" id="ARBA00035112"/>
    </source>
</evidence>
<keyword evidence="2" id="KW-0560">Oxidoreductase</keyword>
<name>A0ABR3IXS7_9AGAR</name>
<gene>
    <name evidence="5" type="ORF">HGRIS_010638</name>
</gene>
<dbReference type="Proteomes" id="UP001556367">
    <property type="component" value="Unassembled WGS sequence"/>
</dbReference>
<evidence type="ECO:0000256" key="4">
    <source>
        <dbReference type="SAM" id="Phobius"/>
    </source>
</evidence>
<dbReference type="PANTHER" id="PTHR33365">
    <property type="entry name" value="YALI0B05434P"/>
    <property type="match status" value="1"/>
</dbReference>
<evidence type="ECO:0000313" key="6">
    <source>
        <dbReference type="Proteomes" id="UP001556367"/>
    </source>
</evidence>
<dbReference type="InterPro" id="IPR021765">
    <property type="entry name" value="UstYa-like"/>
</dbReference>
<proteinExistence type="inferred from homology"/>
<sequence length="203" mass="23552">MPHTSSFWLCIVIILQAALIILTEKALELQTRSTTLSQEHRFPNMSPQWDIGEIGRVISVFDSETIHYQVAAEADKEWEELAPDGGIIHLGLVPNRRPFTVSMFHQLSCLGTIRKRKALRGTHENAPAVELTRHCFNYIRQMILCRCEIALEESFGKPVKVAVDEYVCRDWRVAYRALEENQSATRRKNLSRYAIRRQRWQTD</sequence>
<dbReference type="EMBL" id="JASNQZ010000014">
    <property type="protein sequence ID" value="KAL0948015.1"/>
    <property type="molecule type" value="Genomic_DNA"/>
</dbReference>
<comment type="similarity">
    <text evidence="3">Belongs to the ustYa family.</text>
</comment>
<organism evidence="5 6">
    <name type="scientific">Hohenbuehelia grisea</name>
    <dbReference type="NCBI Taxonomy" id="104357"/>
    <lineage>
        <taxon>Eukaryota</taxon>
        <taxon>Fungi</taxon>
        <taxon>Dikarya</taxon>
        <taxon>Basidiomycota</taxon>
        <taxon>Agaricomycotina</taxon>
        <taxon>Agaricomycetes</taxon>
        <taxon>Agaricomycetidae</taxon>
        <taxon>Agaricales</taxon>
        <taxon>Pleurotineae</taxon>
        <taxon>Pleurotaceae</taxon>
        <taxon>Hohenbuehelia</taxon>
    </lineage>
</organism>
<evidence type="ECO:0000256" key="1">
    <source>
        <dbReference type="ARBA" id="ARBA00004685"/>
    </source>
</evidence>
<comment type="pathway">
    <text evidence="1">Mycotoxin biosynthesis.</text>
</comment>
<keyword evidence="4" id="KW-0812">Transmembrane</keyword>
<feature type="transmembrane region" description="Helical" evidence="4">
    <location>
        <begin position="6"/>
        <end position="23"/>
    </location>
</feature>
<dbReference type="Pfam" id="PF11807">
    <property type="entry name" value="UstYa"/>
    <property type="match status" value="1"/>
</dbReference>
<accession>A0ABR3IXS7</accession>
<evidence type="ECO:0000256" key="2">
    <source>
        <dbReference type="ARBA" id="ARBA00023002"/>
    </source>
</evidence>
<dbReference type="PANTHER" id="PTHR33365:SF11">
    <property type="entry name" value="TAT PATHWAY SIGNAL SEQUENCE"/>
    <property type="match status" value="1"/>
</dbReference>
<keyword evidence="4" id="KW-1133">Transmembrane helix</keyword>
<evidence type="ECO:0000313" key="5">
    <source>
        <dbReference type="EMBL" id="KAL0948015.1"/>
    </source>
</evidence>